<sequence length="129" mass="13230">MRRSWAALALVGLSVALVGCSDPDPEPESSAPLSSQDIVGEWVAPGSDPAVSLELASDGTVTGSDGCNQLNGTWELDEDDIDFSNLAATMMACEGVDTWLSGADSATLAGDELTVIGENDAVIGTLERS</sequence>
<feature type="domain" description="DUF306" evidence="1">
    <location>
        <begin position="49"/>
        <end position="122"/>
    </location>
</feature>
<dbReference type="RefSeq" id="WP_208288978.1">
    <property type="nucleotide sequence ID" value="NZ_CP074404.1"/>
</dbReference>
<dbReference type="Pfam" id="PF03724">
    <property type="entry name" value="META"/>
    <property type="match status" value="1"/>
</dbReference>
<keyword evidence="3" id="KW-1185">Reference proteome</keyword>
<protein>
    <submittedName>
        <fullName evidence="2">META domain-containing protein</fullName>
    </submittedName>
</protein>
<dbReference type="InterPro" id="IPR005184">
    <property type="entry name" value="DUF306_Meta_HslJ"/>
</dbReference>
<evidence type="ECO:0000313" key="3">
    <source>
        <dbReference type="Proteomes" id="UP000678317"/>
    </source>
</evidence>
<dbReference type="Gene3D" id="2.40.128.270">
    <property type="match status" value="1"/>
</dbReference>
<reference evidence="2 3" key="1">
    <citation type="submission" date="2021-03" db="EMBL/GenBank/DDBJ databases">
        <title>novel species in genus Cellulomonas.</title>
        <authorList>
            <person name="Zhang G."/>
        </authorList>
    </citation>
    <scope>NUCLEOTIDE SEQUENCE [LARGE SCALE GENOMIC DNA]</scope>
    <source>
        <strain evidence="3">zg-ZUI188</strain>
    </source>
</reference>
<name>A0ABS3SEI5_9CELL</name>
<accession>A0ABS3SEI5</accession>
<organism evidence="2 3">
    <name type="scientific">Cellulomonas fengjieae</name>
    <dbReference type="NCBI Taxonomy" id="2819978"/>
    <lineage>
        <taxon>Bacteria</taxon>
        <taxon>Bacillati</taxon>
        <taxon>Actinomycetota</taxon>
        <taxon>Actinomycetes</taxon>
        <taxon>Micrococcales</taxon>
        <taxon>Cellulomonadaceae</taxon>
        <taxon>Cellulomonas</taxon>
    </lineage>
</organism>
<comment type="caution">
    <text evidence="2">The sequence shown here is derived from an EMBL/GenBank/DDBJ whole genome shotgun (WGS) entry which is preliminary data.</text>
</comment>
<evidence type="ECO:0000313" key="2">
    <source>
        <dbReference type="EMBL" id="MBO3084159.1"/>
    </source>
</evidence>
<dbReference type="EMBL" id="JAGFBM010000001">
    <property type="protein sequence ID" value="MBO3084159.1"/>
    <property type="molecule type" value="Genomic_DNA"/>
</dbReference>
<evidence type="ECO:0000259" key="1">
    <source>
        <dbReference type="Pfam" id="PF03724"/>
    </source>
</evidence>
<dbReference type="Proteomes" id="UP000678317">
    <property type="component" value="Unassembled WGS sequence"/>
</dbReference>
<proteinExistence type="predicted"/>
<dbReference type="PROSITE" id="PS51257">
    <property type="entry name" value="PROKAR_LIPOPROTEIN"/>
    <property type="match status" value="1"/>
</dbReference>
<dbReference type="InterPro" id="IPR038670">
    <property type="entry name" value="HslJ-like_sf"/>
</dbReference>
<gene>
    <name evidence="2" type="ORF">J4035_05870</name>
</gene>